<dbReference type="RefSeq" id="WP_049683976.1">
    <property type="nucleotide sequence ID" value="NZ_LFZW01000002.1"/>
</dbReference>
<dbReference type="Gene3D" id="2.60.300.12">
    <property type="entry name" value="HesB-like domain"/>
    <property type="match status" value="1"/>
</dbReference>
<organism evidence="2 3">
    <name type="scientific">Peribacillus loiseleuriae</name>
    <dbReference type="NCBI Taxonomy" id="1679170"/>
    <lineage>
        <taxon>Bacteria</taxon>
        <taxon>Bacillati</taxon>
        <taxon>Bacillota</taxon>
        <taxon>Bacilli</taxon>
        <taxon>Bacillales</taxon>
        <taxon>Bacillaceae</taxon>
        <taxon>Peribacillus</taxon>
    </lineage>
</organism>
<feature type="domain" description="Core" evidence="1">
    <location>
        <begin position="1"/>
        <end position="85"/>
    </location>
</feature>
<dbReference type="InterPro" id="IPR000361">
    <property type="entry name" value="ATAP_core_dom"/>
</dbReference>
<dbReference type="InterPro" id="IPR035903">
    <property type="entry name" value="HesB-like_dom_sf"/>
</dbReference>
<evidence type="ECO:0000259" key="1">
    <source>
        <dbReference type="Pfam" id="PF01521"/>
    </source>
</evidence>
<dbReference type="STRING" id="1679170.AC625_24165"/>
<name>A0A0K9G7X3_9BACI</name>
<dbReference type="SUPFAM" id="SSF89360">
    <property type="entry name" value="HesB-like domain"/>
    <property type="match status" value="1"/>
</dbReference>
<evidence type="ECO:0000313" key="2">
    <source>
        <dbReference type="EMBL" id="KMY42753.1"/>
    </source>
</evidence>
<dbReference type="AlphaFoldDB" id="A0A0K9G7X3"/>
<sequence length="101" mass="11543">MVIKISEVAMNKLQEMVSQEKLVPRIDADVAGGCGLSVKFSIVWDEPRRNDTIIEYEGLQIRLDHFTKRYLDQETQIDYQDEQGFIVGDQFTSSACAIEID</sequence>
<dbReference type="EMBL" id="LFZW01000002">
    <property type="protein sequence ID" value="KMY42753.1"/>
    <property type="molecule type" value="Genomic_DNA"/>
</dbReference>
<comment type="caution">
    <text evidence="2">The sequence shown here is derived from an EMBL/GenBank/DDBJ whole genome shotgun (WGS) entry which is preliminary data.</text>
</comment>
<evidence type="ECO:0000313" key="3">
    <source>
        <dbReference type="Proteomes" id="UP000037146"/>
    </source>
</evidence>
<protein>
    <recommendedName>
        <fullName evidence="1">Core domain-containing protein</fullName>
    </recommendedName>
</protein>
<dbReference type="Pfam" id="PF01521">
    <property type="entry name" value="Fe-S_biosyn"/>
    <property type="match status" value="1"/>
</dbReference>
<proteinExistence type="predicted"/>
<gene>
    <name evidence="2" type="ORF">AC625_24165</name>
</gene>
<dbReference type="OrthoDB" id="2874539at2"/>
<reference evidence="3" key="1">
    <citation type="submission" date="2015-07" db="EMBL/GenBank/DDBJ databases">
        <title>Genome sequencing project for genomic taxonomy and phylogenomics of Bacillus-like bacteria.</title>
        <authorList>
            <person name="Liu B."/>
            <person name="Wang J."/>
            <person name="Zhu Y."/>
            <person name="Liu G."/>
            <person name="Chen Q."/>
            <person name="Chen Z."/>
            <person name="Lan J."/>
            <person name="Che J."/>
            <person name="Ge C."/>
            <person name="Shi H."/>
            <person name="Pan Z."/>
            <person name="Liu X."/>
        </authorList>
    </citation>
    <scope>NUCLEOTIDE SEQUENCE [LARGE SCALE GENOMIC DNA]</scope>
    <source>
        <strain evidence="3">FJAT-27997</strain>
    </source>
</reference>
<keyword evidence="3" id="KW-1185">Reference proteome</keyword>
<accession>A0A0K9G7X3</accession>
<dbReference type="Proteomes" id="UP000037146">
    <property type="component" value="Unassembled WGS sequence"/>
</dbReference>
<dbReference type="PATRIC" id="fig|1679170.3.peg.5419"/>